<dbReference type="InterPro" id="IPR016169">
    <property type="entry name" value="FAD-bd_PCMH_sub2"/>
</dbReference>
<dbReference type="SUPFAM" id="SSF55447">
    <property type="entry name" value="CO dehydrogenase flavoprotein C-terminal domain-like"/>
    <property type="match status" value="1"/>
</dbReference>
<dbReference type="PROSITE" id="PS51387">
    <property type="entry name" value="FAD_PCMH"/>
    <property type="match status" value="1"/>
</dbReference>
<evidence type="ECO:0000256" key="1">
    <source>
        <dbReference type="ARBA" id="ARBA00022827"/>
    </source>
</evidence>
<dbReference type="InterPro" id="IPR036683">
    <property type="entry name" value="CO_DH_flav_C_dom_sf"/>
</dbReference>
<dbReference type="Pfam" id="PF00941">
    <property type="entry name" value="FAD_binding_5"/>
    <property type="match status" value="1"/>
</dbReference>
<dbReference type="InterPro" id="IPR016167">
    <property type="entry name" value="FAD-bd_PCMH_sub1"/>
</dbReference>
<feature type="domain" description="FAD-binding PCMH-type" evidence="2">
    <location>
        <begin position="1"/>
        <end position="222"/>
    </location>
</feature>
<proteinExistence type="predicted"/>
<keyword evidence="1" id="KW-0285">Flavoprotein</keyword>
<organism evidence="3">
    <name type="scientific">uncultured Thermomicrobiales bacterium</name>
    <dbReference type="NCBI Taxonomy" id="1645740"/>
    <lineage>
        <taxon>Bacteria</taxon>
        <taxon>Pseudomonadati</taxon>
        <taxon>Thermomicrobiota</taxon>
        <taxon>Thermomicrobia</taxon>
        <taxon>Thermomicrobiales</taxon>
        <taxon>environmental samples</taxon>
    </lineage>
</organism>
<dbReference type="GO" id="GO:0016491">
    <property type="term" value="F:oxidoreductase activity"/>
    <property type="evidence" value="ECO:0007669"/>
    <property type="project" value="InterPro"/>
</dbReference>
<dbReference type="Pfam" id="PF03450">
    <property type="entry name" value="CO_deh_flav_C"/>
    <property type="match status" value="1"/>
</dbReference>
<dbReference type="Gene3D" id="3.30.465.10">
    <property type="match status" value="2"/>
</dbReference>
<dbReference type="InterPro" id="IPR036318">
    <property type="entry name" value="FAD-bd_PCMH-like_sf"/>
</dbReference>
<dbReference type="InterPro" id="IPR002346">
    <property type="entry name" value="Mopterin_DH_FAD-bd"/>
</dbReference>
<reference evidence="3" key="1">
    <citation type="submission" date="2020-02" db="EMBL/GenBank/DDBJ databases">
        <authorList>
            <person name="Meier V. D."/>
        </authorList>
    </citation>
    <scope>NUCLEOTIDE SEQUENCE</scope>
    <source>
        <strain evidence="3">AVDCRST_MAG59</strain>
    </source>
</reference>
<dbReference type="SMART" id="SM01092">
    <property type="entry name" value="CO_deh_flav_C"/>
    <property type="match status" value="1"/>
</dbReference>
<sequence length="329" mass="34329">MHPFAYARPDDLGTAVAAVAGDPAATFIAGGTELVNWMKDGIARPALVVDLGGLPLSAIDETPEGGLRIGALARMRMVAEDAAVRARYPVLAEALEAGASPQIRNAATVGGNLLQRTRCPYFRETSFPCNKRELGAGCAARTGPHHLHAVFGGSDACIAVHPSDLAVALLALDATVLLRGPASDRRVPIDGFYLLPGETPERETVLRHGEAIIAVELPAARFAARSRYRKIRERASFAFALVSVAAAVDLGDDGRVREARIALGSVAPKPWRARAAEAALVGRMLDAEAAAAAGRAAVAGAAPLPDTAYKVTLVERAVARTLAEIGGWA</sequence>
<dbReference type="Gene3D" id="3.30.43.10">
    <property type="entry name" value="Uridine Diphospho-n-acetylenolpyruvylglucosamine Reductase, domain 2"/>
    <property type="match status" value="1"/>
</dbReference>
<accession>A0A6J4U1L6</accession>
<name>A0A6J4U1L6_9BACT</name>
<dbReference type="PANTHER" id="PTHR42659:SF1">
    <property type="entry name" value="OXIDOREDUCTASE"/>
    <property type="match status" value="1"/>
</dbReference>
<dbReference type="Gene3D" id="3.30.390.50">
    <property type="entry name" value="CO dehydrogenase flavoprotein, C-terminal domain"/>
    <property type="match status" value="1"/>
</dbReference>
<keyword evidence="1" id="KW-0274">FAD</keyword>
<gene>
    <name evidence="3" type="ORF">AVDCRST_MAG59-571</name>
</gene>
<dbReference type="InterPro" id="IPR016166">
    <property type="entry name" value="FAD-bd_PCMH"/>
</dbReference>
<dbReference type="InterPro" id="IPR051312">
    <property type="entry name" value="Diverse_Substr_Oxidored"/>
</dbReference>
<dbReference type="AlphaFoldDB" id="A0A6J4U1L6"/>
<protein>
    <submittedName>
        <fullName evidence="3">Periplasmic aromatic aldehyde oxidoreductase, FAD binding subunit YagS</fullName>
    </submittedName>
</protein>
<dbReference type="SUPFAM" id="SSF56176">
    <property type="entry name" value="FAD-binding/transporter-associated domain-like"/>
    <property type="match status" value="1"/>
</dbReference>
<evidence type="ECO:0000259" key="2">
    <source>
        <dbReference type="PROSITE" id="PS51387"/>
    </source>
</evidence>
<dbReference type="InterPro" id="IPR005107">
    <property type="entry name" value="CO_DH_flav_C"/>
</dbReference>
<dbReference type="PANTHER" id="PTHR42659">
    <property type="entry name" value="XANTHINE DEHYDROGENASE SUBUNIT C-RELATED"/>
    <property type="match status" value="1"/>
</dbReference>
<dbReference type="EMBL" id="CADCWF010000026">
    <property type="protein sequence ID" value="CAA9538427.1"/>
    <property type="molecule type" value="Genomic_DNA"/>
</dbReference>
<evidence type="ECO:0000313" key="3">
    <source>
        <dbReference type="EMBL" id="CAA9538427.1"/>
    </source>
</evidence>
<dbReference type="GO" id="GO:0071949">
    <property type="term" value="F:FAD binding"/>
    <property type="evidence" value="ECO:0007669"/>
    <property type="project" value="InterPro"/>
</dbReference>